<dbReference type="OrthoDB" id="331699at2759"/>
<feature type="domain" description="HotDog ACOT-type" evidence="6">
    <location>
        <begin position="307"/>
        <end position="422"/>
    </location>
</feature>
<keyword evidence="3" id="KW-0378">Hydrolase</keyword>
<dbReference type="Gene3D" id="3.10.129.10">
    <property type="entry name" value="Hotdog Thioesterase"/>
    <property type="match status" value="2"/>
</dbReference>
<evidence type="ECO:0000313" key="8">
    <source>
        <dbReference type="Proteomes" id="UP000193411"/>
    </source>
</evidence>
<dbReference type="FunFam" id="3.10.129.10:FF:000012">
    <property type="entry name" value="Acyl-coenzyme A thioesterase 9, mitochondrial"/>
    <property type="match status" value="1"/>
</dbReference>
<evidence type="ECO:0000259" key="6">
    <source>
        <dbReference type="PROSITE" id="PS51770"/>
    </source>
</evidence>
<dbReference type="GO" id="GO:0047617">
    <property type="term" value="F:fatty acyl-CoA hydrolase activity"/>
    <property type="evidence" value="ECO:0007669"/>
    <property type="project" value="TreeGrafter"/>
</dbReference>
<gene>
    <name evidence="7" type="ORF">BCR44DRAFT_118655</name>
</gene>
<feature type="domain" description="HotDog ACOT-type" evidence="6">
    <location>
        <begin position="111"/>
        <end position="231"/>
    </location>
</feature>
<evidence type="ECO:0000256" key="5">
    <source>
        <dbReference type="SAM" id="MobiDB-lite"/>
    </source>
</evidence>
<dbReference type="AlphaFoldDB" id="A0A1Y2HSL5"/>
<dbReference type="STRING" id="765915.A0A1Y2HSL5"/>
<dbReference type="InterPro" id="IPR029069">
    <property type="entry name" value="HotDog_dom_sf"/>
</dbReference>
<reference evidence="7 8" key="1">
    <citation type="submission" date="2016-07" db="EMBL/GenBank/DDBJ databases">
        <title>Pervasive Adenine N6-methylation of Active Genes in Fungi.</title>
        <authorList>
            <consortium name="DOE Joint Genome Institute"/>
            <person name="Mondo S.J."/>
            <person name="Dannebaum R.O."/>
            <person name="Kuo R.C."/>
            <person name="Labutti K."/>
            <person name="Haridas S."/>
            <person name="Kuo A."/>
            <person name="Salamov A."/>
            <person name="Ahrendt S.R."/>
            <person name="Lipzen A."/>
            <person name="Sullivan W."/>
            <person name="Andreopoulos W.B."/>
            <person name="Clum A."/>
            <person name="Lindquist E."/>
            <person name="Daum C."/>
            <person name="Ramamoorthy G.K."/>
            <person name="Gryganskyi A."/>
            <person name="Culley D."/>
            <person name="Magnuson J.K."/>
            <person name="James T.Y."/>
            <person name="O'Malley M.A."/>
            <person name="Stajich J.E."/>
            <person name="Spatafora J.W."/>
            <person name="Visel A."/>
            <person name="Grigoriev I.V."/>
        </authorList>
    </citation>
    <scope>NUCLEOTIDE SEQUENCE [LARGE SCALE GENOMIC DNA]</scope>
    <source>
        <strain evidence="7 8">PL171</strain>
    </source>
</reference>
<dbReference type="PROSITE" id="PS51770">
    <property type="entry name" value="HOTDOG_ACOT"/>
    <property type="match status" value="2"/>
</dbReference>
<evidence type="ECO:0000313" key="7">
    <source>
        <dbReference type="EMBL" id="ORZ37575.1"/>
    </source>
</evidence>
<dbReference type="EMBL" id="MCFL01000012">
    <property type="protein sequence ID" value="ORZ37575.1"/>
    <property type="molecule type" value="Genomic_DNA"/>
</dbReference>
<name>A0A1Y2HSL5_9FUNG</name>
<sequence>MSSDELKANGEEKNPFLIGKPFAANDLAESADASAAADGSEAPSGGNGKRYSVLPHRTNLTSRLWLDRFDRNNSEYKKLVDSTGAHPDTAAGARRPRHLVLKHMKDSYIEGELPFKSNPHVREEYVNFYGSIRIAKLLEDLDAMAGSISYTHCDDNTPETPPLTIVTASVDRIDLLKRPSLEQDTKVSGMVTYVGHSSMEITITVEEVNDADEPTDAILKARFTMVARDPITNQSVQVNPLVLENDAERRLFAMGAELKAQKKLAASQALTKAPPTPEERLVIHDLWLQSKKYAEAPTLPASLAWMSDSKMQSVVITQPQDRNIHNFIFGGYLMRQAFEVAYTTASVFCKGHPVFLAMDDIWFRKPVPIGSILRFDSRVVYSRAPTNTSFQVMVTAEVIDIKTGTRDTTNVFHYTFGLDKAKNSHQLPQVLPRTYEESMNYLEGKRKWELGLEMAKENHSKLLNLW</sequence>
<evidence type="ECO:0000256" key="3">
    <source>
        <dbReference type="ARBA" id="ARBA00022801"/>
    </source>
</evidence>
<keyword evidence="2" id="KW-0677">Repeat</keyword>
<dbReference type="CDD" id="cd03442">
    <property type="entry name" value="BFIT_BACH"/>
    <property type="match status" value="2"/>
</dbReference>
<proteinExistence type="inferred from homology"/>
<evidence type="ECO:0000256" key="4">
    <source>
        <dbReference type="ARBA" id="ARBA00022946"/>
    </source>
</evidence>
<feature type="region of interest" description="Disordered" evidence="5">
    <location>
        <begin position="28"/>
        <end position="53"/>
    </location>
</feature>
<dbReference type="InterPro" id="IPR033120">
    <property type="entry name" value="HOTDOG_ACOT"/>
</dbReference>
<dbReference type="Proteomes" id="UP000193411">
    <property type="component" value="Unassembled WGS sequence"/>
</dbReference>
<evidence type="ECO:0000256" key="1">
    <source>
        <dbReference type="ARBA" id="ARBA00010458"/>
    </source>
</evidence>
<dbReference type="GO" id="GO:0006637">
    <property type="term" value="P:acyl-CoA metabolic process"/>
    <property type="evidence" value="ECO:0007669"/>
    <property type="project" value="TreeGrafter"/>
</dbReference>
<dbReference type="PANTHER" id="PTHR12655:SF0">
    <property type="entry name" value="ACYL-COENZYME A THIOESTERASE 9, MITOCHONDRIAL"/>
    <property type="match status" value="1"/>
</dbReference>
<comment type="caution">
    <text evidence="7">The sequence shown here is derived from an EMBL/GenBank/DDBJ whole genome shotgun (WGS) entry which is preliminary data.</text>
</comment>
<keyword evidence="4" id="KW-0809">Transit peptide</keyword>
<accession>A0A1Y2HSL5</accession>
<dbReference type="GO" id="GO:0005739">
    <property type="term" value="C:mitochondrion"/>
    <property type="evidence" value="ECO:0007669"/>
    <property type="project" value="TreeGrafter"/>
</dbReference>
<dbReference type="SUPFAM" id="SSF54637">
    <property type="entry name" value="Thioesterase/thiol ester dehydrase-isomerase"/>
    <property type="match status" value="2"/>
</dbReference>
<dbReference type="PANTHER" id="PTHR12655">
    <property type="entry name" value="ACYL-COA THIOESTERASE"/>
    <property type="match status" value="1"/>
</dbReference>
<feature type="compositionally biased region" description="Low complexity" evidence="5">
    <location>
        <begin position="28"/>
        <end position="44"/>
    </location>
</feature>
<protein>
    <submittedName>
        <fullName evidence="7">HotDog domain-containing protein</fullName>
    </submittedName>
</protein>
<organism evidence="7 8">
    <name type="scientific">Catenaria anguillulae PL171</name>
    <dbReference type="NCBI Taxonomy" id="765915"/>
    <lineage>
        <taxon>Eukaryota</taxon>
        <taxon>Fungi</taxon>
        <taxon>Fungi incertae sedis</taxon>
        <taxon>Blastocladiomycota</taxon>
        <taxon>Blastocladiomycetes</taxon>
        <taxon>Blastocladiales</taxon>
        <taxon>Catenariaceae</taxon>
        <taxon>Catenaria</taxon>
    </lineage>
</organism>
<evidence type="ECO:0000256" key="2">
    <source>
        <dbReference type="ARBA" id="ARBA00022737"/>
    </source>
</evidence>
<keyword evidence="8" id="KW-1185">Reference proteome</keyword>
<comment type="similarity">
    <text evidence="1">Belongs to the acyl coenzyme A hydrolase family.</text>
</comment>